<dbReference type="OrthoDB" id="6428525at2759"/>
<dbReference type="AlphaFoldDB" id="A0A8X6MLQ2"/>
<gene>
    <name evidence="3" type="primary">AVEN_249809_1</name>
    <name evidence="3" type="ORF">NPIL_259921</name>
</gene>
<dbReference type="GO" id="GO:0006334">
    <property type="term" value="P:nucleosome assembly"/>
    <property type="evidence" value="ECO:0007669"/>
    <property type="project" value="InterPro"/>
</dbReference>
<dbReference type="SUPFAM" id="SSF46785">
    <property type="entry name" value="Winged helix' DNA-binding domain"/>
    <property type="match status" value="1"/>
</dbReference>
<evidence type="ECO:0000256" key="1">
    <source>
        <dbReference type="SAM" id="MobiDB-lite"/>
    </source>
</evidence>
<proteinExistence type="predicted"/>
<keyword evidence="4" id="KW-1185">Reference proteome</keyword>
<dbReference type="InterPro" id="IPR036390">
    <property type="entry name" value="WH_DNA-bd_sf"/>
</dbReference>
<protein>
    <submittedName>
        <fullName evidence="3">H15 domain-containing protein</fullName>
    </submittedName>
</protein>
<dbReference type="PROSITE" id="PS51504">
    <property type="entry name" value="H15"/>
    <property type="match status" value="1"/>
</dbReference>
<reference evidence="3" key="1">
    <citation type="submission" date="2020-08" db="EMBL/GenBank/DDBJ databases">
        <title>Multicomponent nature underlies the extraordinary mechanical properties of spider dragline silk.</title>
        <authorList>
            <person name="Kono N."/>
            <person name="Nakamura H."/>
            <person name="Mori M."/>
            <person name="Yoshida Y."/>
            <person name="Ohtoshi R."/>
            <person name="Malay A.D."/>
            <person name="Moran D.A.P."/>
            <person name="Tomita M."/>
            <person name="Numata K."/>
            <person name="Arakawa K."/>
        </authorList>
    </citation>
    <scope>NUCLEOTIDE SEQUENCE</scope>
</reference>
<dbReference type="GO" id="GO:0003677">
    <property type="term" value="F:DNA binding"/>
    <property type="evidence" value="ECO:0007669"/>
    <property type="project" value="InterPro"/>
</dbReference>
<organism evidence="3 4">
    <name type="scientific">Nephila pilipes</name>
    <name type="common">Giant wood spider</name>
    <name type="synonym">Nephila maculata</name>
    <dbReference type="NCBI Taxonomy" id="299642"/>
    <lineage>
        <taxon>Eukaryota</taxon>
        <taxon>Metazoa</taxon>
        <taxon>Ecdysozoa</taxon>
        <taxon>Arthropoda</taxon>
        <taxon>Chelicerata</taxon>
        <taxon>Arachnida</taxon>
        <taxon>Araneae</taxon>
        <taxon>Araneomorphae</taxon>
        <taxon>Entelegynae</taxon>
        <taxon>Araneoidea</taxon>
        <taxon>Nephilidae</taxon>
        <taxon>Nephila</taxon>
    </lineage>
</organism>
<dbReference type="Proteomes" id="UP000887013">
    <property type="component" value="Unassembled WGS sequence"/>
</dbReference>
<feature type="compositionally biased region" description="Basic and acidic residues" evidence="1">
    <location>
        <begin position="158"/>
        <end position="176"/>
    </location>
</feature>
<dbReference type="InterPro" id="IPR036388">
    <property type="entry name" value="WH-like_DNA-bd_sf"/>
</dbReference>
<comment type="caution">
    <text evidence="3">The sequence shown here is derived from an EMBL/GenBank/DDBJ whole genome shotgun (WGS) entry which is preliminary data.</text>
</comment>
<sequence length="176" mass="19494">MDQLSITQTFLKIGSNARSRILAFSVSKSESTYKKVMKAISAIENDGRGASITAIVNWILNNYAILDPHKLKLNVKKTVLKALKDNAVARSHNSRGALGITGSFTLTPKKTKLKKATKPKKRPNAIQIVMTKDDQVMKTPRLSSIKRKISAVTSANDMRSERRLSKSRPDPVIDYA</sequence>
<feature type="domain" description="H15" evidence="2">
    <location>
        <begin position="28"/>
        <end position="108"/>
    </location>
</feature>
<dbReference type="Gene3D" id="1.10.10.10">
    <property type="entry name" value="Winged helix-like DNA-binding domain superfamily/Winged helix DNA-binding domain"/>
    <property type="match status" value="1"/>
</dbReference>
<dbReference type="EMBL" id="BMAW01048261">
    <property type="protein sequence ID" value="GFS65014.1"/>
    <property type="molecule type" value="Genomic_DNA"/>
</dbReference>
<dbReference type="InterPro" id="IPR005818">
    <property type="entry name" value="Histone_H1/H5_H15"/>
</dbReference>
<dbReference type="GO" id="GO:0000786">
    <property type="term" value="C:nucleosome"/>
    <property type="evidence" value="ECO:0007669"/>
    <property type="project" value="InterPro"/>
</dbReference>
<evidence type="ECO:0000313" key="3">
    <source>
        <dbReference type="EMBL" id="GFS65014.1"/>
    </source>
</evidence>
<evidence type="ECO:0000313" key="4">
    <source>
        <dbReference type="Proteomes" id="UP000887013"/>
    </source>
</evidence>
<evidence type="ECO:0000259" key="2">
    <source>
        <dbReference type="PROSITE" id="PS51504"/>
    </source>
</evidence>
<dbReference type="Pfam" id="PF00538">
    <property type="entry name" value="Linker_histone"/>
    <property type="match status" value="1"/>
</dbReference>
<accession>A0A8X6MLQ2</accession>
<feature type="region of interest" description="Disordered" evidence="1">
    <location>
        <begin position="147"/>
        <end position="176"/>
    </location>
</feature>
<name>A0A8X6MLQ2_NEPPI</name>